<dbReference type="AlphaFoldDB" id="A0A9W9IHR5"/>
<comment type="caution">
    <text evidence="2">The sequence shown here is derived from an EMBL/GenBank/DDBJ whole genome shotgun (WGS) entry which is preliminary data.</text>
</comment>
<feature type="region of interest" description="Disordered" evidence="1">
    <location>
        <begin position="1"/>
        <end position="39"/>
    </location>
</feature>
<dbReference type="EMBL" id="JAPQKN010000001">
    <property type="protein sequence ID" value="KAJ5176662.1"/>
    <property type="molecule type" value="Genomic_DNA"/>
</dbReference>
<feature type="region of interest" description="Disordered" evidence="1">
    <location>
        <begin position="71"/>
        <end position="90"/>
    </location>
</feature>
<reference evidence="2" key="2">
    <citation type="journal article" date="2023" name="IMA Fungus">
        <title>Comparative genomic study of the Penicillium genus elucidates a diverse pangenome and 15 lateral gene transfer events.</title>
        <authorList>
            <person name="Petersen C."/>
            <person name="Sorensen T."/>
            <person name="Nielsen M.R."/>
            <person name="Sondergaard T.E."/>
            <person name="Sorensen J.L."/>
            <person name="Fitzpatrick D.A."/>
            <person name="Frisvad J.C."/>
            <person name="Nielsen K.L."/>
        </authorList>
    </citation>
    <scope>NUCLEOTIDE SEQUENCE</scope>
    <source>
        <strain evidence="2">IBT 26290</strain>
    </source>
</reference>
<dbReference type="RefSeq" id="XP_056548270.1">
    <property type="nucleotide sequence ID" value="XM_056684664.1"/>
</dbReference>
<accession>A0A9W9IHR5</accession>
<keyword evidence="3" id="KW-1185">Reference proteome</keyword>
<evidence type="ECO:0000313" key="3">
    <source>
        <dbReference type="Proteomes" id="UP001149163"/>
    </source>
</evidence>
<feature type="compositionally biased region" description="Polar residues" evidence="1">
    <location>
        <begin position="1"/>
        <end position="25"/>
    </location>
</feature>
<proteinExistence type="predicted"/>
<dbReference type="Proteomes" id="UP001149163">
    <property type="component" value="Unassembled WGS sequence"/>
</dbReference>
<organism evidence="2 3">
    <name type="scientific">Penicillium canariense</name>
    <dbReference type="NCBI Taxonomy" id="189055"/>
    <lineage>
        <taxon>Eukaryota</taxon>
        <taxon>Fungi</taxon>
        <taxon>Dikarya</taxon>
        <taxon>Ascomycota</taxon>
        <taxon>Pezizomycotina</taxon>
        <taxon>Eurotiomycetes</taxon>
        <taxon>Eurotiomycetidae</taxon>
        <taxon>Eurotiales</taxon>
        <taxon>Aspergillaceae</taxon>
        <taxon>Penicillium</taxon>
    </lineage>
</organism>
<name>A0A9W9IHR5_9EURO</name>
<evidence type="ECO:0000313" key="2">
    <source>
        <dbReference type="EMBL" id="KAJ5176662.1"/>
    </source>
</evidence>
<protein>
    <submittedName>
        <fullName evidence="2">Uncharacterized protein</fullName>
    </submittedName>
</protein>
<dbReference type="GeneID" id="81423840"/>
<reference evidence="2" key="1">
    <citation type="submission" date="2022-11" db="EMBL/GenBank/DDBJ databases">
        <authorList>
            <person name="Petersen C."/>
        </authorList>
    </citation>
    <scope>NUCLEOTIDE SEQUENCE</scope>
    <source>
        <strain evidence="2">IBT 26290</strain>
    </source>
</reference>
<sequence>MTGPQTLLDSVDSSPRQWASRSLQTGLDAGLHPGSPPSSSWSRLVGLVSESWRFAIDGLFEKCWAPPGLNWPGSHREDEGSNAERQASHPFTQPTESVLFHFSGVRYRKWHLDAQHLNIPHVSTLPRAWLHRGHVNDAKGLSSPRSSSSMRPTYAHHLPAAPPLSSPVLPPTMPRSPYVGWSTALIHPRLDHAAHPPA</sequence>
<gene>
    <name evidence="2" type="ORF">N7482_002539</name>
</gene>
<evidence type="ECO:0000256" key="1">
    <source>
        <dbReference type="SAM" id="MobiDB-lite"/>
    </source>
</evidence>